<dbReference type="Proteomes" id="UP000030651">
    <property type="component" value="Unassembled WGS sequence"/>
</dbReference>
<evidence type="ECO:0000259" key="5">
    <source>
        <dbReference type="Pfam" id="PF01476"/>
    </source>
</evidence>
<keyword evidence="2" id="KW-0843">Virulence</keyword>
<dbReference type="InterPro" id="IPR036779">
    <property type="entry name" value="LysM_dom_sf"/>
</dbReference>
<keyword evidence="4" id="KW-0732">Signal</keyword>
<evidence type="ECO:0000256" key="2">
    <source>
        <dbReference type="ARBA" id="ARBA00023026"/>
    </source>
</evidence>
<keyword evidence="7" id="KW-1185">Reference proteome</keyword>
<evidence type="ECO:0000256" key="4">
    <source>
        <dbReference type="SAM" id="SignalP"/>
    </source>
</evidence>
<feature type="signal peptide" evidence="4">
    <location>
        <begin position="1"/>
        <end position="20"/>
    </location>
</feature>
<evidence type="ECO:0000256" key="3">
    <source>
        <dbReference type="ARBA" id="ARBA00044955"/>
    </source>
</evidence>
<dbReference type="eggNOG" id="ENOG502SN5W">
    <property type="taxonomic scope" value="Eukaryota"/>
</dbReference>
<dbReference type="PANTHER" id="PTHR34997">
    <property type="entry name" value="AM15"/>
    <property type="match status" value="1"/>
</dbReference>
<dbReference type="STRING" id="1229662.W3XRN3"/>
<dbReference type="Pfam" id="PF01476">
    <property type="entry name" value="LysM"/>
    <property type="match status" value="1"/>
</dbReference>
<dbReference type="AlphaFoldDB" id="W3XRN3"/>
<name>W3XRN3_PESFW</name>
<organism evidence="6 7">
    <name type="scientific">Pestalotiopsis fici (strain W106-1 / CGMCC3.15140)</name>
    <dbReference type="NCBI Taxonomy" id="1229662"/>
    <lineage>
        <taxon>Eukaryota</taxon>
        <taxon>Fungi</taxon>
        <taxon>Dikarya</taxon>
        <taxon>Ascomycota</taxon>
        <taxon>Pezizomycotina</taxon>
        <taxon>Sordariomycetes</taxon>
        <taxon>Xylariomycetidae</taxon>
        <taxon>Amphisphaeriales</taxon>
        <taxon>Sporocadaceae</taxon>
        <taxon>Pestalotiopsis</taxon>
    </lineage>
</organism>
<evidence type="ECO:0000313" key="6">
    <source>
        <dbReference type="EMBL" id="ETS88167.1"/>
    </source>
</evidence>
<dbReference type="KEGG" id="pfy:PFICI_01995"/>
<proteinExistence type="inferred from homology"/>
<dbReference type="PANTHER" id="PTHR34997:SF16">
    <property type="entry name" value="LYSM DOMAIN-CONTAINING PROTEIN"/>
    <property type="match status" value="1"/>
</dbReference>
<dbReference type="InterPro" id="IPR018392">
    <property type="entry name" value="LysM"/>
</dbReference>
<dbReference type="GeneID" id="19267008"/>
<dbReference type="InterPro" id="IPR052210">
    <property type="entry name" value="LysM1-like"/>
</dbReference>
<accession>W3XRN3</accession>
<dbReference type="EMBL" id="KI912109">
    <property type="protein sequence ID" value="ETS88167.1"/>
    <property type="molecule type" value="Genomic_DNA"/>
</dbReference>
<dbReference type="HOGENOM" id="CLU_010591_7_0_1"/>
<dbReference type="InParanoid" id="W3XRN3"/>
<gene>
    <name evidence="6" type="ORF">PFICI_01995</name>
</gene>
<sequence>MRLVTTAVLLWQLLAPVTQAVKLWSAPAAIPTSVPATCRAVLVQDIACTYGNNSLVTAAQAANGLALVDSEATTYCTTGCYQSLKTFQTNVDARCGNTEYTLFLNSNYTQSAAALADGLSWAYNLTCIQDAQVISYLASVFQALRSCDAELRLWERKVEPRHFLLDGFIMWCRPGKLYLQLHLNNGRLNDHGDCNSISEANGVGTDLMINRNYLDYNCTVLTEGMSLCLQDTCTIHTLGSNETCDGILSGQSFSLIQLVSWNPTIHSNCDNLAAMEGRSICLSPPGGGTLDFNSSTSITPTSTLNASIVTSWVSATGTIPTTNFTTSWYSSEFDSTATATITATMDFNETLASELAQQTQYCWLTDEDMDYLDEEDYAAGCQSLMDEYCFPTAGAPVPPSPTRIPAVCTPDRSTYIPSTTTTTAAAATPTPYQPNMIANCQQFWKVISGDTCQGIADEFSITLTQVRYLVLQFQERYHF</sequence>
<dbReference type="RefSeq" id="XP_007828767.1">
    <property type="nucleotide sequence ID" value="XM_007830576.1"/>
</dbReference>
<protein>
    <recommendedName>
        <fullName evidence="5">LysM domain-containing protein</fullName>
    </recommendedName>
</protein>
<keyword evidence="1" id="KW-0147">Chitin-binding</keyword>
<comment type="similarity">
    <text evidence="3">Belongs to the secreted LysM effector family.</text>
</comment>
<evidence type="ECO:0000256" key="1">
    <source>
        <dbReference type="ARBA" id="ARBA00022669"/>
    </source>
</evidence>
<dbReference type="GO" id="GO:0008061">
    <property type="term" value="F:chitin binding"/>
    <property type="evidence" value="ECO:0007669"/>
    <property type="project" value="UniProtKB-KW"/>
</dbReference>
<dbReference type="OMA" id="QLMMANN"/>
<dbReference type="OrthoDB" id="5985073at2759"/>
<reference evidence="7" key="1">
    <citation type="journal article" date="2015" name="BMC Genomics">
        <title>Genomic and transcriptomic analysis of the endophytic fungus Pestalotiopsis fici reveals its lifestyle and high potential for synthesis of natural products.</title>
        <authorList>
            <person name="Wang X."/>
            <person name="Zhang X."/>
            <person name="Liu L."/>
            <person name="Xiang M."/>
            <person name="Wang W."/>
            <person name="Sun X."/>
            <person name="Che Y."/>
            <person name="Guo L."/>
            <person name="Liu G."/>
            <person name="Guo L."/>
            <person name="Wang C."/>
            <person name="Yin W.B."/>
            <person name="Stadler M."/>
            <person name="Zhang X."/>
            <person name="Liu X."/>
        </authorList>
    </citation>
    <scope>NUCLEOTIDE SEQUENCE [LARGE SCALE GENOMIC DNA]</scope>
    <source>
        <strain evidence="7">W106-1 / CGMCC3.15140</strain>
    </source>
</reference>
<feature type="domain" description="LysM" evidence="5">
    <location>
        <begin position="445"/>
        <end position="465"/>
    </location>
</feature>
<feature type="chain" id="PRO_5004836111" description="LysM domain-containing protein" evidence="4">
    <location>
        <begin position="21"/>
        <end position="479"/>
    </location>
</feature>
<dbReference type="Gene3D" id="3.10.350.10">
    <property type="entry name" value="LysM domain"/>
    <property type="match status" value="1"/>
</dbReference>
<evidence type="ECO:0000313" key="7">
    <source>
        <dbReference type="Proteomes" id="UP000030651"/>
    </source>
</evidence>